<organism evidence="2 3">
    <name type="scientific">Gossypium arboreum</name>
    <name type="common">Tree cotton</name>
    <name type="synonym">Gossypium nanking</name>
    <dbReference type="NCBI Taxonomy" id="29729"/>
    <lineage>
        <taxon>Eukaryota</taxon>
        <taxon>Viridiplantae</taxon>
        <taxon>Streptophyta</taxon>
        <taxon>Embryophyta</taxon>
        <taxon>Tracheophyta</taxon>
        <taxon>Spermatophyta</taxon>
        <taxon>Magnoliopsida</taxon>
        <taxon>eudicotyledons</taxon>
        <taxon>Gunneridae</taxon>
        <taxon>Pentapetalae</taxon>
        <taxon>rosids</taxon>
        <taxon>malvids</taxon>
        <taxon>Malvales</taxon>
        <taxon>Malvaceae</taxon>
        <taxon>Malvoideae</taxon>
        <taxon>Gossypium</taxon>
    </lineage>
</organism>
<comment type="caution">
    <text evidence="2">The sequence shown here is derived from an EMBL/GenBank/DDBJ whole genome shotgun (WGS) entry which is preliminary data.</text>
</comment>
<dbReference type="InterPro" id="IPR026960">
    <property type="entry name" value="RVT-Znf"/>
</dbReference>
<proteinExistence type="predicted"/>
<dbReference type="EMBL" id="JARKNE010000008">
    <property type="protein sequence ID" value="KAK5813329.1"/>
    <property type="molecule type" value="Genomic_DNA"/>
</dbReference>
<dbReference type="Proteomes" id="UP001358586">
    <property type="component" value="Chromosome 8"/>
</dbReference>
<evidence type="ECO:0000313" key="3">
    <source>
        <dbReference type="Proteomes" id="UP001358586"/>
    </source>
</evidence>
<keyword evidence="3" id="KW-1185">Reference proteome</keyword>
<evidence type="ECO:0000259" key="1">
    <source>
        <dbReference type="Pfam" id="PF13966"/>
    </source>
</evidence>
<protein>
    <recommendedName>
        <fullName evidence="1">Reverse transcriptase zinc-binding domain-containing protein</fullName>
    </recommendedName>
</protein>
<gene>
    <name evidence="2" type="ORF">PVK06_028778</name>
</gene>
<accession>A0ABR0P4T1</accession>
<sequence>MKGGLSLRKFVPNNISYLMKLAYQIVTKLNELWVRMLHCNYKMVEACPHSISRNACSSVWHLLAKVWEQFRQRLYWSLGNDKFVSFIKDVWIPRLGPLFDHLLPNIEVSLHMKVADFVDASGCWKWLELNNMFSTEVKEYIAACHPPNDAFGEDVCFWQATDNGKFTDKSAYNSIVKNDSLHNLNGWKEIWGNFLPPRIKHFLWLVKHRKILTNCKRIEINTDGAANTNGSWSAVRGVLRDSAGNWIEGFQRFIGRGSAVNVEFVGDPS</sequence>
<reference evidence="2 3" key="1">
    <citation type="submission" date="2023-03" db="EMBL/GenBank/DDBJ databases">
        <title>WGS of Gossypium arboreum.</title>
        <authorList>
            <person name="Yu D."/>
        </authorList>
    </citation>
    <scope>NUCLEOTIDE SEQUENCE [LARGE SCALE GENOMIC DNA]</scope>
    <source>
        <tissue evidence="2">Leaf</tissue>
    </source>
</reference>
<dbReference type="Pfam" id="PF13966">
    <property type="entry name" value="zf-RVT"/>
    <property type="match status" value="1"/>
</dbReference>
<feature type="domain" description="Reverse transcriptase zinc-binding" evidence="1">
    <location>
        <begin position="166"/>
        <end position="216"/>
    </location>
</feature>
<name>A0ABR0P4T1_GOSAR</name>
<evidence type="ECO:0000313" key="2">
    <source>
        <dbReference type="EMBL" id="KAK5813329.1"/>
    </source>
</evidence>